<gene>
    <name evidence="1" type="ORF">ACFYXQ_46900</name>
</gene>
<reference evidence="1 2" key="1">
    <citation type="submission" date="2024-10" db="EMBL/GenBank/DDBJ databases">
        <title>The Natural Products Discovery Center: Release of the First 8490 Sequenced Strains for Exploring Actinobacteria Biosynthetic Diversity.</title>
        <authorList>
            <person name="Kalkreuter E."/>
            <person name="Kautsar S.A."/>
            <person name="Yang D."/>
            <person name="Bader C.D."/>
            <person name="Teijaro C.N."/>
            <person name="Fluegel L."/>
            <person name="Davis C.M."/>
            <person name="Simpson J.R."/>
            <person name="Lauterbach L."/>
            <person name="Steele A.D."/>
            <person name="Gui C."/>
            <person name="Meng S."/>
            <person name="Li G."/>
            <person name="Viehrig K."/>
            <person name="Ye F."/>
            <person name="Su P."/>
            <person name="Kiefer A.F."/>
            <person name="Nichols A."/>
            <person name="Cepeda A.J."/>
            <person name="Yan W."/>
            <person name="Fan B."/>
            <person name="Jiang Y."/>
            <person name="Adhikari A."/>
            <person name="Zheng C.-J."/>
            <person name="Schuster L."/>
            <person name="Cowan T.M."/>
            <person name="Smanski M.J."/>
            <person name="Chevrette M.G."/>
            <person name="De Carvalho L.P.S."/>
            <person name="Shen B."/>
        </authorList>
    </citation>
    <scope>NUCLEOTIDE SEQUENCE [LARGE SCALE GENOMIC DNA]</scope>
    <source>
        <strain evidence="1 2">NPDC002593</strain>
    </source>
</reference>
<keyword evidence="2" id="KW-1185">Reference proteome</keyword>
<dbReference type="Proteomes" id="UP001601992">
    <property type="component" value="Unassembled WGS sequence"/>
</dbReference>
<protein>
    <submittedName>
        <fullName evidence="1">Uncharacterized protein</fullName>
    </submittedName>
</protein>
<dbReference type="EMBL" id="JBIAQY010000052">
    <property type="protein sequence ID" value="MFF3575279.1"/>
    <property type="molecule type" value="Genomic_DNA"/>
</dbReference>
<organism evidence="1 2">
    <name type="scientific">Nocardia jiangxiensis</name>
    <dbReference type="NCBI Taxonomy" id="282685"/>
    <lineage>
        <taxon>Bacteria</taxon>
        <taxon>Bacillati</taxon>
        <taxon>Actinomycetota</taxon>
        <taxon>Actinomycetes</taxon>
        <taxon>Mycobacteriales</taxon>
        <taxon>Nocardiaceae</taxon>
        <taxon>Nocardia</taxon>
    </lineage>
</organism>
<name>A0ABW6SI48_9NOCA</name>
<comment type="caution">
    <text evidence="1">The sequence shown here is derived from an EMBL/GenBank/DDBJ whole genome shotgun (WGS) entry which is preliminary data.</text>
</comment>
<dbReference type="RefSeq" id="WP_387407176.1">
    <property type="nucleotide sequence ID" value="NZ_JBIAQY010000052.1"/>
</dbReference>
<evidence type="ECO:0000313" key="1">
    <source>
        <dbReference type="EMBL" id="MFF3575279.1"/>
    </source>
</evidence>
<sequence length="69" mass="7864">MPPVSPPRRIRHLHIESGALHLDYQATEEQANNVADELAQSFSELELRVTVDDQVRPDLPFLPCADLWD</sequence>
<evidence type="ECO:0000313" key="2">
    <source>
        <dbReference type="Proteomes" id="UP001601992"/>
    </source>
</evidence>
<proteinExistence type="predicted"/>
<accession>A0ABW6SI48</accession>